<evidence type="ECO:0000313" key="1">
    <source>
        <dbReference type="EMBL" id="CAB4573649.1"/>
    </source>
</evidence>
<organism evidence="1">
    <name type="scientific">freshwater metagenome</name>
    <dbReference type="NCBI Taxonomy" id="449393"/>
    <lineage>
        <taxon>unclassified sequences</taxon>
        <taxon>metagenomes</taxon>
        <taxon>ecological metagenomes</taxon>
    </lineage>
</organism>
<reference evidence="1" key="1">
    <citation type="submission" date="2020-05" db="EMBL/GenBank/DDBJ databases">
        <authorList>
            <person name="Chiriac C."/>
            <person name="Salcher M."/>
            <person name="Ghai R."/>
            <person name="Kavagutti S V."/>
        </authorList>
    </citation>
    <scope>NUCLEOTIDE SEQUENCE</scope>
</reference>
<dbReference type="AlphaFoldDB" id="A0A6J6EDZ5"/>
<accession>A0A6J6EDZ5</accession>
<dbReference type="EMBL" id="CAEZTS010000035">
    <property type="protein sequence ID" value="CAB4573649.1"/>
    <property type="molecule type" value="Genomic_DNA"/>
</dbReference>
<name>A0A6J6EDZ5_9ZZZZ</name>
<proteinExistence type="predicted"/>
<protein>
    <submittedName>
        <fullName evidence="1">Unannotated protein</fullName>
    </submittedName>
</protein>
<sequence>MTTSLVAPGPAAVSAVTRNPYSWPATRFRTVKDGVDEYVLEVAVVKSPLPPWRYSTR</sequence>
<gene>
    <name evidence="1" type="ORF">UFOPK1722_00551</name>
</gene>